<dbReference type="SUPFAM" id="SSF53448">
    <property type="entry name" value="Nucleotide-diphospho-sugar transferases"/>
    <property type="match status" value="1"/>
</dbReference>
<dbReference type="InterPro" id="IPR001173">
    <property type="entry name" value="Glyco_trans_2-like"/>
</dbReference>
<keyword evidence="4" id="KW-1185">Reference proteome</keyword>
<evidence type="ECO:0000259" key="2">
    <source>
        <dbReference type="Pfam" id="PF00535"/>
    </source>
</evidence>
<dbReference type="EMBL" id="SZPQ01000017">
    <property type="protein sequence ID" value="TKI05753.1"/>
    <property type="molecule type" value="Genomic_DNA"/>
</dbReference>
<evidence type="ECO:0000313" key="4">
    <source>
        <dbReference type="Proteomes" id="UP000305202"/>
    </source>
</evidence>
<dbReference type="Proteomes" id="UP000305202">
    <property type="component" value="Unassembled WGS sequence"/>
</dbReference>
<dbReference type="Pfam" id="PF00535">
    <property type="entry name" value="Glycos_transf_2"/>
    <property type="match status" value="1"/>
</dbReference>
<dbReference type="Gene3D" id="3.90.550.10">
    <property type="entry name" value="Spore Coat Polysaccharide Biosynthesis Protein SpsA, Chain A"/>
    <property type="match status" value="1"/>
</dbReference>
<accession>A0ABY2SKW7</accession>
<comment type="caution">
    <text evidence="3">The sequence shown here is derived from an EMBL/GenBank/DDBJ whole genome shotgun (WGS) entry which is preliminary data.</text>
</comment>
<dbReference type="PANTHER" id="PTHR43685">
    <property type="entry name" value="GLYCOSYLTRANSFERASE"/>
    <property type="match status" value="1"/>
</dbReference>
<dbReference type="PANTHER" id="PTHR43685:SF2">
    <property type="entry name" value="GLYCOSYLTRANSFERASE 2-LIKE DOMAIN-CONTAINING PROTEIN"/>
    <property type="match status" value="1"/>
</dbReference>
<dbReference type="InterPro" id="IPR050834">
    <property type="entry name" value="Glycosyltransf_2"/>
</dbReference>
<sequence>MIKMNKHNINPCISIIMPVYNAEAYLDDVIKKILMQSIENFELIIVDDCSSDGTKELITRIAQEDKRIRIISNEKNENAGAARNKGLLLARGEYVIFLDDDDYVESDMLAKAYGRAKEYDADVVVFRSRSYNNITQEYTAMSWTIRNELLPAVDVFSSNDIKQNFFNAFIWWPWDKLLKKDKIFGENLKFQSIRTTNDLYFICAFMMLAKRICIVDDILISHTIQRKFSLSNTRELSYHCAIDALEALRLFMLEKDLFQQRRIDFISYANSFLEWHLNTISREPFFKLYPDVLKYLQMLHQLHVEQDEKIDEPLIERISHLSPTDFLFDLKENLMRTSDAQMANNERLEKKVRDLSEIIAAKDEVISKSRSELISLQQALQKITSLNDELQKSLAWRCILKLHKLISVLRR</sequence>
<evidence type="ECO:0000313" key="3">
    <source>
        <dbReference type="EMBL" id="TKI05753.1"/>
    </source>
</evidence>
<feature type="coiled-coil region" evidence="1">
    <location>
        <begin position="331"/>
        <end position="393"/>
    </location>
</feature>
<organism evidence="3 4">
    <name type="scientific">Martelella alba</name>
    <dbReference type="NCBI Taxonomy" id="2590451"/>
    <lineage>
        <taxon>Bacteria</taxon>
        <taxon>Pseudomonadati</taxon>
        <taxon>Pseudomonadota</taxon>
        <taxon>Alphaproteobacteria</taxon>
        <taxon>Hyphomicrobiales</taxon>
        <taxon>Aurantimonadaceae</taxon>
        <taxon>Martelella</taxon>
    </lineage>
</organism>
<reference evidence="3 4" key="1">
    <citation type="submission" date="2019-04" db="EMBL/GenBank/DDBJ databases">
        <authorList>
            <person name="Li M."/>
            <person name="Gao C."/>
        </authorList>
    </citation>
    <scope>NUCLEOTIDE SEQUENCE [LARGE SCALE GENOMIC DNA]</scope>
    <source>
        <strain evidence="3 4">BGMRC 2031</strain>
    </source>
</reference>
<proteinExistence type="predicted"/>
<protein>
    <submittedName>
        <fullName evidence="3">Glycosyltransferase family 2 protein</fullName>
    </submittedName>
</protein>
<keyword evidence="1" id="KW-0175">Coiled coil</keyword>
<evidence type="ECO:0000256" key="1">
    <source>
        <dbReference type="SAM" id="Coils"/>
    </source>
</evidence>
<dbReference type="CDD" id="cd00761">
    <property type="entry name" value="Glyco_tranf_GTA_type"/>
    <property type="match status" value="1"/>
</dbReference>
<name>A0ABY2SKW7_9HYPH</name>
<feature type="domain" description="Glycosyltransferase 2-like" evidence="2">
    <location>
        <begin position="14"/>
        <end position="144"/>
    </location>
</feature>
<dbReference type="InterPro" id="IPR029044">
    <property type="entry name" value="Nucleotide-diphossugar_trans"/>
</dbReference>
<gene>
    <name evidence="3" type="ORF">FCN80_12475</name>
</gene>